<gene>
    <name evidence="2" type="ORF">CAUPRSCDRAFT_11989</name>
</gene>
<accession>A0A4P9WVZ0</accession>
<sequence length="350" mass="39374">GFGAGLRTGGLPAQGEEAPGAVQQRLLEVRDERGAVGGIGGHARRDVVVKSSDGVRRRVIGLDVARVSHLFGGGVAVERRAARGDGDLEQRQRAVERLRCRVCRVVGPVRRDAMRVDHRSGLRRIRGRYVAADIDLLDFDLILHRETAPVRRALRPRHVEPGPCHIVRVTDLLPDLLGRHVGKVGREAEELPRVACRTRVIQIAEAEKQARELILGRTRGRSPAAGDESRNQQTRAEHTGGQRRARRLSGSKAHGGNDVERLQEQRDNGWRSLSQRMLEEELSRGEKERMIDQCAEAADDWMRSHSKWKLFSSMESFRIACDDMRFLYFRNRAAMRCNRDDDYGHADEGS</sequence>
<organism evidence="2 3">
    <name type="scientific">Caulochytrium protostelioides</name>
    <dbReference type="NCBI Taxonomy" id="1555241"/>
    <lineage>
        <taxon>Eukaryota</taxon>
        <taxon>Fungi</taxon>
        <taxon>Fungi incertae sedis</taxon>
        <taxon>Chytridiomycota</taxon>
        <taxon>Chytridiomycota incertae sedis</taxon>
        <taxon>Chytridiomycetes</taxon>
        <taxon>Caulochytriales</taxon>
        <taxon>Caulochytriaceae</taxon>
        <taxon>Caulochytrium</taxon>
    </lineage>
</organism>
<feature type="region of interest" description="Disordered" evidence="1">
    <location>
        <begin position="215"/>
        <end position="268"/>
    </location>
</feature>
<protein>
    <submittedName>
        <fullName evidence="2">Uncharacterized protein</fullName>
    </submittedName>
</protein>
<feature type="non-terminal residue" evidence="2">
    <location>
        <position position="1"/>
    </location>
</feature>
<feature type="compositionally biased region" description="Basic and acidic residues" evidence="1">
    <location>
        <begin position="255"/>
        <end position="268"/>
    </location>
</feature>
<dbReference type="EMBL" id="ML010083">
    <property type="protein sequence ID" value="RKO96318.1"/>
    <property type="molecule type" value="Genomic_DNA"/>
</dbReference>
<evidence type="ECO:0000256" key="1">
    <source>
        <dbReference type="SAM" id="MobiDB-lite"/>
    </source>
</evidence>
<proteinExistence type="predicted"/>
<evidence type="ECO:0000313" key="2">
    <source>
        <dbReference type="EMBL" id="RKO96318.1"/>
    </source>
</evidence>
<feature type="compositionally biased region" description="Basic and acidic residues" evidence="1">
    <location>
        <begin position="227"/>
        <end position="240"/>
    </location>
</feature>
<evidence type="ECO:0000313" key="3">
    <source>
        <dbReference type="Proteomes" id="UP000268535"/>
    </source>
</evidence>
<dbReference type="Proteomes" id="UP000268535">
    <property type="component" value="Unassembled WGS sequence"/>
</dbReference>
<reference evidence="3" key="1">
    <citation type="journal article" date="2018" name="Nat. Microbiol.">
        <title>Leveraging single-cell genomics to expand the fungal tree of life.</title>
        <authorList>
            <person name="Ahrendt S.R."/>
            <person name="Quandt C.A."/>
            <person name="Ciobanu D."/>
            <person name="Clum A."/>
            <person name="Salamov A."/>
            <person name="Andreopoulos B."/>
            <person name="Cheng J.F."/>
            <person name="Woyke T."/>
            <person name="Pelin A."/>
            <person name="Henrissat B."/>
            <person name="Reynolds N.K."/>
            <person name="Benny G.L."/>
            <person name="Smith M.E."/>
            <person name="James T.Y."/>
            <person name="Grigoriev I.V."/>
        </authorList>
    </citation>
    <scope>NUCLEOTIDE SEQUENCE [LARGE SCALE GENOMIC DNA]</scope>
    <source>
        <strain evidence="3">ATCC 52028</strain>
    </source>
</reference>
<name>A0A4P9WVZ0_9FUNG</name>
<dbReference type="AlphaFoldDB" id="A0A4P9WVZ0"/>